<dbReference type="EMBL" id="LT907975">
    <property type="protein sequence ID" value="SOB57237.1"/>
    <property type="molecule type" value="Genomic_DNA"/>
</dbReference>
<evidence type="ECO:0000313" key="3">
    <source>
        <dbReference type="Proteomes" id="UP000219215"/>
    </source>
</evidence>
<dbReference type="AlphaFoldDB" id="A0A2C8F571"/>
<accession>A0A2C8F571</accession>
<feature type="transmembrane region" description="Helical" evidence="1">
    <location>
        <begin position="24"/>
        <end position="46"/>
    </location>
</feature>
<keyword evidence="1" id="KW-0472">Membrane</keyword>
<dbReference type="KEGG" id="pprf:DPRO_0358"/>
<dbReference type="Proteomes" id="UP000219215">
    <property type="component" value="Chromosome DPRO"/>
</dbReference>
<protein>
    <submittedName>
        <fullName evidence="2">Uncharacterized protein</fullName>
    </submittedName>
</protein>
<gene>
    <name evidence="2" type="ORF">DPRO_0358</name>
</gene>
<name>A0A2C8F571_9BACT</name>
<keyword evidence="3" id="KW-1185">Reference proteome</keyword>
<reference evidence="3" key="1">
    <citation type="submission" date="2017-09" db="EMBL/GenBank/DDBJ databases">
        <authorList>
            <person name="Regsiter A."/>
            <person name="William W."/>
        </authorList>
    </citation>
    <scope>NUCLEOTIDE SEQUENCE [LARGE SCALE GENOMIC DNA]</scope>
    <source>
        <strain evidence="3">500-1</strain>
    </source>
</reference>
<evidence type="ECO:0000256" key="1">
    <source>
        <dbReference type="SAM" id="Phobius"/>
    </source>
</evidence>
<keyword evidence="1" id="KW-0812">Transmembrane</keyword>
<sequence>MMIHGETVQSPLPMDLPWWMPDHFVFFGVLYVVLGVIGLGLAVTVFQSIRDAKKADH</sequence>
<keyword evidence="1" id="KW-1133">Transmembrane helix</keyword>
<evidence type="ECO:0000313" key="2">
    <source>
        <dbReference type="EMBL" id="SOB57237.1"/>
    </source>
</evidence>
<organism evidence="2 3">
    <name type="scientific">Pseudodesulfovibrio profundus</name>
    <dbReference type="NCBI Taxonomy" id="57320"/>
    <lineage>
        <taxon>Bacteria</taxon>
        <taxon>Pseudomonadati</taxon>
        <taxon>Thermodesulfobacteriota</taxon>
        <taxon>Desulfovibrionia</taxon>
        <taxon>Desulfovibrionales</taxon>
        <taxon>Desulfovibrionaceae</taxon>
    </lineage>
</organism>
<proteinExistence type="predicted"/>
<dbReference type="RefSeq" id="WP_157917339.1">
    <property type="nucleotide sequence ID" value="NZ_LT907975.1"/>
</dbReference>